<feature type="transmembrane region" description="Helical" evidence="8">
    <location>
        <begin position="44"/>
        <end position="64"/>
    </location>
</feature>
<evidence type="ECO:0000256" key="2">
    <source>
        <dbReference type="ARBA" id="ARBA00022448"/>
    </source>
</evidence>
<dbReference type="PANTHER" id="PTHR32024">
    <property type="entry name" value="TRK SYSTEM POTASSIUM UPTAKE PROTEIN TRKG-RELATED"/>
    <property type="match status" value="1"/>
</dbReference>
<keyword evidence="5 8" id="KW-1133">Transmembrane helix</keyword>
<dbReference type="InterPro" id="IPR003445">
    <property type="entry name" value="Cat_transpt"/>
</dbReference>
<dbReference type="Proteomes" id="UP000714420">
    <property type="component" value="Unassembled WGS sequence"/>
</dbReference>
<proteinExistence type="predicted"/>
<gene>
    <name evidence="9" type="ORF">HPS56_00535</name>
</gene>
<evidence type="ECO:0000256" key="3">
    <source>
        <dbReference type="ARBA" id="ARBA00022475"/>
    </source>
</evidence>
<evidence type="ECO:0000256" key="4">
    <source>
        <dbReference type="ARBA" id="ARBA00022692"/>
    </source>
</evidence>
<evidence type="ECO:0000256" key="7">
    <source>
        <dbReference type="ARBA" id="ARBA00023136"/>
    </source>
</evidence>
<keyword evidence="10" id="KW-1185">Reference proteome</keyword>
<evidence type="ECO:0000313" key="10">
    <source>
        <dbReference type="Proteomes" id="UP000714420"/>
    </source>
</evidence>
<feature type="transmembrane region" description="Helical" evidence="8">
    <location>
        <begin position="256"/>
        <end position="275"/>
    </location>
</feature>
<evidence type="ECO:0000313" key="9">
    <source>
        <dbReference type="EMBL" id="NPD90859.1"/>
    </source>
</evidence>
<keyword evidence="2" id="KW-0813">Transport</keyword>
<evidence type="ECO:0000256" key="8">
    <source>
        <dbReference type="SAM" id="Phobius"/>
    </source>
</evidence>
<comment type="caution">
    <text evidence="9">The sequence shown here is derived from an EMBL/GenBank/DDBJ whole genome shotgun (WGS) entry which is preliminary data.</text>
</comment>
<feature type="transmembrane region" description="Helical" evidence="8">
    <location>
        <begin position="287"/>
        <end position="307"/>
    </location>
</feature>
<evidence type="ECO:0000256" key="1">
    <source>
        <dbReference type="ARBA" id="ARBA00004651"/>
    </source>
</evidence>
<feature type="transmembrane region" description="Helical" evidence="8">
    <location>
        <begin position="103"/>
        <end position="127"/>
    </location>
</feature>
<feature type="transmembrane region" description="Helical" evidence="8">
    <location>
        <begin position="374"/>
        <end position="393"/>
    </location>
</feature>
<dbReference type="RefSeq" id="WP_172272229.1">
    <property type="nucleotide sequence ID" value="NZ_CASGMU010000001.1"/>
</dbReference>
<accession>A0ABX2AIJ4</accession>
<dbReference type="EMBL" id="JABKKF010000001">
    <property type="protein sequence ID" value="NPD90859.1"/>
    <property type="molecule type" value="Genomic_DNA"/>
</dbReference>
<keyword evidence="4 8" id="KW-0812">Transmembrane</keyword>
<keyword evidence="6" id="KW-0406">Ion transport</keyword>
<feature type="transmembrane region" description="Helical" evidence="8">
    <location>
        <begin position="405"/>
        <end position="426"/>
    </location>
</feature>
<dbReference type="PANTHER" id="PTHR32024:SF1">
    <property type="entry name" value="KTR SYSTEM POTASSIUM UPTAKE PROTEIN B"/>
    <property type="match status" value="1"/>
</dbReference>
<dbReference type="Pfam" id="PF02386">
    <property type="entry name" value="TrkH"/>
    <property type="match status" value="1"/>
</dbReference>
<feature type="transmembrane region" description="Helical" evidence="8">
    <location>
        <begin position="216"/>
        <end position="236"/>
    </location>
</feature>
<feature type="transmembrane region" description="Helical" evidence="8">
    <location>
        <begin position="432"/>
        <end position="454"/>
    </location>
</feature>
<reference evidence="9 10" key="1">
    <citation type="submission" date="2020-05" db="EMBL/GenBank/DDBJ databases">
        <title>Distinct polysaccharide utilization as determinants for interspecies competition between intestinal Prevotella spp.</title>
        <authorList>
            <person name="Galvez E.J.C."/>
            <person name="Iljazovic A."/>
            <person name="Strowig T."/>
        </authorList>
    </citation>
    <scope>NUCLEOTIDE SEQUENCE [LARGE SCALE GENOMIC DNA]</scope>
    <source>
        <strain evidence="9 10">PMUR</strain>
    </source>
</reference>
<evidence type="ECO:0000256" key="6">
    <source>
        <dbReference type="ARBA" id="ARBA00023065"/>
    </source>
</evidence>
<feature type="transmembrane region" description="Helical" evidence="8">
    <location>
        <begin position="158"/>
        <end position="179"/>
    </location>
</feature>
<protein>
    <submittedName>
        <fullName evidence="9">Potassium transporter KtrB</fullName>
    </submittedName>
</protein>
<comment type="subcellular location">
    <subcellularLocation>
        <location evidence="1">Cell membrane</location>
        <topology evidence="1">Multi-pass membrane protein</topology>
    </subcellularLocation>
</comment>
<organism evidence="9 10">
    <name type="scientific">Xylanibacter muris</name>
    <dbReference type="NCBI Taxonomy" id="2736290"/>
    <lineage>
        <taxon>Bacteria</taxon>
        <taxon>Pseudomonadati</taxon>
        <taxon>Bacteroidota</taxon>
        <taxon>Bacteroidia</taxon>
        <taxon>Bacteroidales</taxon>
        <taxon>Prevotellaceae</taxon>
        <taxon>Xylanibacter</taxon>
    </lineage>
</organism>
<name>A0ABX2AIJ4_9BACT</name>
<keyword evidence="7 8" id="KW-0472">Membrane</keyword>
<evidence type="ECO:0000256" key="5">
    <source>
        <dbReference type="ARBA" id="ARBA00022989"/>
    </source>
</evidence>
<keyword evidence="3" id="KW-1003">Cell membrane</keyword>
<sequence length="469" mass="52422">MKRYSRILKIFAARMRRFLIMAALRVNLENILSLGYKSDMPQKQLAVGYALYAALGAFLLSLPFASVSGISIVDHLFNAMSALSTTGLTSVDVSVNYTFAGQMIILLLIQIGGLGYMTLSSFIMLGITRHLGSAKNNIFTSQFSLPDSMCGQSMVRNIVKFTFFFEALGIVLLYPYFLFHDVESPLWSAVFHTISAFCTAGFSIYTDNLMRFRDDIYVNIVIMMLCYMGAMGFIMMTDIVKKFRDRRYRITFTTKIIIRITCALSMISTLHLYYCEPSLQQYEWGKRFMIAMFHSVSAMTTAGYNTVDLSHLVPISMFVMSFTMYIGASPSGTGGGLKSTTLSAIYAYTKNKLGYRGDISLMNNLIPSYRVETALTTFVLYTFVLFSGIYLITMFEPDSADIMKIVFEASSALATTGLTSGILTMITVESKIILILLMFIGRVGVISLGNALLIRSHEQKRMMNDDLAV</sequence>